<reference evidence="2" key="1">
    <citation type="submission" date="2022-08" db="EMBL/GenBank/DDBJ databases">
        <title>Genomic Encyclopedia of Type Strains, Phase V (KMG-V): Genome sequencing to study the core and pangenomes of soil and plant-associated prokaryotes.</title>
        <authorList>
            <person name="Whitman W."/>
        </authorList>
    </citation>
    <scope>NUCLEOTIDE SEQUENCE</scope>
    <source>
        <strain evidence="2">SP3049</strain>
    </source>
</reference>
<comment type="caution">
    <text evidence="2">The sequence shown here is derived from an EMBL/GenBank/DDBJ whole genome shotgun (WGS) entry which is preliminary data.</text>
</comment>
<dbReference type="Gene3D" id="2.40.160.60">
    <property type="entry name" value="Outer membrane protein transport protein (OMPP1/FadL/TodX)"/>
    <property type="match status" value="1"/>
</dbReference>
<keyword evidence="1" id="KW-0732">Signal</keyword>
<sequence length="275" mass="28634">MRHLLGLLVAGCLMAGSSPAHGQSTYDLFGGARASALGYASTALTTASGVHSNPAAAARRSHRVVSFFAREAFGLSALRYGSVAGTWPAAWGSVSGGASTFGGDGYREVHYSLGYARGLSFGTSRHVHLGLTGRYYHTRIDGYGSTGAVGLHLGLLLPLLSSLDLGAHATNVNGPSLVEGEPLPQTLSVGLQYRAGDALRVLVDVFKDRAFPAVLRGGLEVRPLSLIALRAGVTTAPTRFTGGIGLHLGWLQAHVAAEQHAELGWTPSASLDVHW</sequence>
<name>A0A9X2Q3Y7_9BACT</name>
<dbReference type="AlphaFoldDB" id="A0A9X2Q3Y7"/>
<evidence type="ECO:0008006" key="4">
    <source>
        <dbReference type="Google" id="ProtNLM"/>
    </source>
</evidence>
<evidence type="ECO:0000256" key="1">
    <source>
        <dbReference type="SAM" id="SignalP"/>
    </source>
</evidence>
<proteinExistence type="predicted"/>
<accession>A0A9X2Q3Y7</accession>
<feature type="signal peptide" evidence="1">
    <location>
        <begin position="1"/>
        <end position="22"/>
    </location>
</feature>
<evidence type="ECO:0000313" key="2">
    <source>
        <dbReference type="EMBL" id="MCS3709071.1"/>
    </source>
</evidence>
<dbReference type="EMBL" id="JANUAE010000002">
    <property type="protein sequence ID" value="MCS3709071.1"/>
    <property type="molecule type" value="Genomic_DNA"/>
</dbReference>
<organism evidence="2 3">
    <name type="scientific">Salinibacter ruber</name>
    <dbReference type="NCBI Taxonomy" id="146919"/>
    <lineage>
        <taxon>Bacteria</taxon>
        <taxon>Pseudomonadati</taxon>
        <taxon>Rhodothermota</taxon>
        <taxon>Rhodothermia</taxon>
        <taxon>Rhodothermales</taxon>
        <taxon>Salinibacteraceae</taxon>
        <taxon>Salinibacter</taxon>
    </lineage>
</organism>
<feature type="chain" id="PRO_5040816403" description="PorV/PorQ family protein" evidence="1">
    <location>
        <begin position="23"/>
        <end position="275"/>
    </location>
</feature>
<protein>
    <recommendedName>
        <fullName evidence="4">PorV/PorQ family protein</fullName>
    </recommendedName>
</protein>
<gene>
    <name evidence="2" type="ORF">GGP61_000666</name>
</gene>
<dbReference type="Proteomes" id="UP001155057">
    <property type="component" value="Unassembled WGS sequence"/>
</dbReference>
<evidence type="ECO:0000313" key="3">
    <source>
        <dbReference type="Proteomes" id="UP001155057"/>
    </source>
</evidence>